<protein>
    <recommendedName>
        <fullName evidence="4">Carboxypeptidase regulatory-like domain-containing protein</fullName>
    </recommendedName>
</protein>
<dbReference type="OrthoDB" id="5377609at2"/>
<evidence type="ECO:0000313" key="2">
    <source>
        <dbReference type="EMBL" id="ATB33130.1"/>
    </source>
</evidence>
<reference evidence="2 3" key="1">
    <citation type="submission" date="2017-06" db="EMBL/GenBank/DDBJ databases">
        <authorList>
            <person name="Kim H.J."/>
            <person name="Triplett B.A."/>
        </authorList>
    </citation>
    <scope>NUCLEOTIDE SEQUENCE [LARGE SCALE GENOMIC DNA]</scope>
    <source>
        <strain evidence="2 3">DSM 14713</strain>
    </source>
</reference>
<gene>
    <name evidence="2" type="ORF">MEBOL_006619</name>
</gene>
<evidence type="ECO:0000313" key="3">
    <source>
        <dbReference type="Proteomes" id="UP000217289"/>
    </source>
</evidence>
<evidence type="ECO:0000256" key="1">
    <source>
        <dbReference type="SAM" id="SignalP"/>
    </source>
</evidence>
<dbReference type="Proteomes" id="UP000217289">
    <property type="component" value="Chromosome"/>
</dbReference>
<evidence type="ECO:0008006" key="4">
    <source>
        <dbReference type="Google" id="ProtNLM"/>
    </source>
</evidence>
<keyword evidence="3" id="KW-1185">Reference proteome</keyword>
<dbReference type="RefSeq" id="WP_157823813.1">
    <property type="nucleotide sequence ID" value="NZ_CP022163.1"/>
</dbReference>
<dbReference type="EMBL" id="CP022163">
    <property type="protein sequence ID" value="ATB33130.1"/>
    <property type="molecule type" value="Genomic_DNA"/>
</dbReference>
<organism evidence="2 3">
    <name type="scientific">Melittangium boletus DSM 14713</name>
    <dbReference type="NCBI Taxonomy" id="1294270"/>
    <lineage>
        <taxon>Bacteria</taxon>
        <taxon>Pseudomonadati</taxon>
        <taxon>Myxococcota</taxon>
        <taxon>Myxococcia</taxon>
        <taxon>Myxococcales</taxon>
        <taxon>Cystobacterineae</taxon>
        <taxon>Archangiaceae</taxon>
        <taxon>Melittangium</taxon>
    </lineage>
</organism>
<proteinExistence type="predicted"/>
<name>A0A250IPF9_9BACT</name>
<feature type="chain" id="PRO_5012625804" description="Carboxypeptidase regulatory-like domain-containing protein" evidence="1">
    <location>
        <begin position="26"/>
        <end position="861"/>
    </location>
</feature>
<sequence length="861" mass="89601">MNSPRLLARCAMLVCCAVVGLAACAGGLDPDVPAPWLPTEDPPGSCQVDQDCLDPHLFFCDTARARCQAACRTREDCTAARRGVFRIAACDENPLGCRCDNSQCVEALCSADAECAESGQVCRDGRCAPEPAAAQARSCEVTPDYVVGRVGATVGFSVLVRDGSGGALVVPSGEEWTALDASVVRQQGARASFVLAEPTDEALESVRARVGGATCTARVRVLEAQGPPGRLRAVVTDELTGRPLPGAVVVVADALGNTRETGATDEDGEVLLGALTEAGSVSVFHADFGYLTVMHSGAEGPTDLVLPLRRNPADRIGGALSSFAQVATGPELHAGLAGLSAPDAVTDLTAPPLLAPVRRGTFSVEGQSRGVALPEGGYAVLPNSTLRETDVQARGLAGVCDASWAEDTSPEEATRLGTCGVRTAWALGGDIAPSVLPRGAGGVVDVGPLLARTVPQLRSFSSSVVRDVRFSLEAPGSERFVSVAHDFQPERALSLGFAFALRVPALPRYRGVFLDSVAVLGVARVPGRGWVPLGLGFGVNTTPADQNTDTQPGLSSPGLVSVRMAPTHHGLEGSPYTLLLSAYPTSAEGGAEASSVLIHRGPETLPFDPQGSAPVGVNAPFLAVPEGARYVQGGAEKRRLRFVSAPELPTGAVLRAVFTDGAQRRWNVLLDAERALEGVRLPDPPAPFEDRTYLGDHLGSRAALSMQALDLHQSGVSEGEVLRLEEVMTARSVDLSRLDEVAVAWSALNSVWPRVDWVEPAEDGQRVARGARVKVRVSSFRVGQDALAEGAVRLTLEGGQGCEGQVVVGSTLDAQGRGEVELTLPEACSGSEVRLTAALVDPDGAALSPPTESTRLLSIGP</sequence>
<dbReference type="AlphaFoldDB" id="A0A250IPF9"/>
<feature type="signal peptide" evidence="1">
    <location>
        <begin position="1"/>
        <end position="25"/>
    </location>
</feature>
<keyword evidence="1" id="KW-0732">Signal</keyword>
<dbReference type="SUPFAM" id="SSF49464">
    <property type="entry name" value="Carboxypeptidase regulatory domain-like"/>
    <property type="match status" value="1"/>
</dbReference>
<dbReference type="KEGG" id="mbd:MEBOL_006619"/>
<accession>A0A250IPF9</accession>
<dbReference type="InterPro" id="IPR008969">
    <property type="entry name" value="CarboxyPept-like_regulatory"/>
</dbReference>
<dbReference type="PROSITE" id="PS51257">
    <property type="entry name" value="PROKAR_LIPOPROTEIN"/>
    <property type="match status" value="1"/>
</dbReference>